<organism evidence="7 8">
    <name type="scientific">Lineolata rhizophorae</name>
    <dbReference type="NCBI Taxonomy" id="578093"/>
    <lineage>
        <taxon>Eukaryota</taxon>
        <taxon>Fungi</taxon>
        <taxon>Dikarya</taxon>
        <taxon>Ascomycota</taxon>
        <taxon>Pezizomycotina</taxon>
        <taxon>Dothideomycetes</taxon>
        <taxon>Dothideomycetes incertae sedis</taxon>
        <taxon>Lineolatales</taxon>
        <taxon>Lineolataceae</taxon>
        <taxon>Lineolata</taxon>
    </lineage>
</organism>
<dbReference type="EMBL" id="MU001676">
    <property type="protein sequence ID" value="KAF2459038.1"/>
    <property type="molecule type" value="Genomic_DNA"/>
</dbReference>
<dbReference type="CDD" id="cd02023">
    <property type="entry name" value="UMPK"/>
    <property type="match status" value="1"/>
</dbReference>
<name>A0A6A6P5I6_9PEZI</name>
<reference evidence="7" key="1">
    <citation type="journal article" date="2020" name="Stud. Mycol.">
        <title>101 Dothideomycetes genomes: a test case for predicting lifestyles and emergence of pathogens.</title>
        <authorList>
            <person name="Haridas S."/>
            <person name="Albert R."/>
            <person name="Binder M."/>
            <person name="Bloem J."/>
            <person name="Labutti K."/>
            <person name="Salamov A."/>
            <person name="Andreopoulos B."/>
            <person name="Baker S."/>
            <person name="Barry K."/>
            <person name="Bills G."/>
            <person name="Bluhm B."/>
            <person name="Cannon C."/>
            <person name="Castanera R."/>
            <person name="Culley D."/>
            <person name="Daum C."/>
            <person name="Ezra D."/>
            <person name="Gonzalez J."/>
            <person name="Henrissat B."/>
            <person name="Kuo A."/>
            <person name="Liang C."/>
            <person name="Lipzen A."/>
            <person name="Lutzoni F."/>
            <person name="Magnuson J."/>
            <person name="Mondo S."/>
            <person name="Nolan M."/>
            <person name="Ohm R."/>
            <person name="Pangilinan J."/>
            <person name="Park H.-J."/>
            <person name="Ramirez L."/>
            <person name="Alfaro M."/>
            <person name="Sun H."/>
            <person name="Tritt A."/>
            <person name="Yoshinaga Y."/>
            <person name="Zwiers L.-H."/>
            <person name="Turgeon B."/>
            <person name="Goodwin S."/>
            <person name="Spatafora J."/>
            <person name="Crous P."/>
            <person name="Grigoriev I."/>
        </authorList>
    </citation>
    <scope>NUCLEOTIDE SEQUENCE</scope>
    <source>
        <strain evidence="7">ATCC 16933</strain>
    </source>
</reference>
<dbReference type="SMART" id="SM00382">
    <property type="entry name" value="AAA"/>
    <property type="match status" value="1"/>
</dbReference>
<dbReference type="SUPFAM" id="SSF52540">
    <property type="entry name" value="P-loop containing nucleoside triphosphate hydrolases"/>
    <property type="match status" value="1"/>
</dbReference>
<keyword evidence="5" id="KW-0067">ATP-binding</keyword>
<dbReference type="Gene3D" id="3.40.50.2020">
    <property type="match status" value="1"/>
</dbReference>
<dbReference type="EC" id="2.7.1.48" evidence="5"/>
<dbReference type="GO" id="GO:0044206">
    <property type="term" value="P:UMP salvage"/>
    <property type="evidence" value="ECO:0007669"/>
    <property type="project" value="UniProtKB-UniPathway"/>
</dbReference>
<dbReference type="NCBIfam" id="TIGR00235">
    <property type="entry name" value="udk"/>
    <property type="match status" value="1"/>
</dbReference>
<sequence length="323" mass="36447">MHPPFAPPIRTWPLPRRSPLSMQRDKYSPPWHDTSLIGIAGSSGSGKTSLALAIVASLNLPWVVILSMDSFYNPLTPDQSVKAFNNEFDFDAPEAIDFDLLLQKLKDIKSGKKTEIPIYSFEKHQRLDKTTTIYSPHVLILEGIFALHDERILDLLDLKIFCEADADTCLSRRLLRDVECRGRDIQGCIKQWFGFVKPNFHKYVEPQRNTADIIVPRGIENKVAISMVSDRIRKTLSHKSAAHQAELERLATSAAAEASTALPSNVVFVEQTPQVRGITTLLLDEATSREDFVFYWDRMAGILIERCVSSSLSRPQLFLPPFP</sequence>
<dbReference type="InterPro" id="IPR029057">
    <property type="entry name" value="PRTase-like"/>
</dbReference>
<evidence type="ECO:0000256" key="5">
    <source>
        <dbReference type="RuleBase" id="RU003825"/>
    </source>
</evidence>
<proteinExistence type="inferred from homology"/>
<keyword evidence="8" id="KW-1185">Reference proteome</keyword>
<evidence type="ECO:0000256" key="2">
    <source>
        <dbReference type="ARBA" id="ARBA00022679"/>
    </source>
</evidence>
<dbReference type="GO" id="GO:0044211">
    <property type="term" value="P:CTP salvage"/>
    <property type="evidence" value="ECO:0007669"/>
    <property type="project" value="UniProtKB-UniPathway"/>
</dbReference>
<dbReference type="InterPro" id="IPR006083">
    <property type="entry name" value="PRK/URK"/>
</dbReference>
<protein>
    <recommendedName>
        <fullName evidence="5">Uridine kinase</fullName>
        <ecNumber evidence="5">2.7.1.48</ecNumber>
    </recommendedName>
</protein>
<keyword evidence="2 5" id="KW-0808">Transferase</keyword>
<evidence type="ECO:0000313" key="8">
    <source>
        <dbReference type="Proteomes" id="UP000799766"/>
    </source>
</evidence>
<keyword evidence="4 5" id="KW-0418">Kinase</keyword>
<dbReference type="FunFam" id="3.40.50.300:FF:002070">
    <property type="entry name" value="Uridine kinase"/>
    <property type="match status" value="1"/>
</dbReference>
<comment type="similarity">
    <text evidence="5">Belongs to the uridine kinase family.</text>
</comment>
<dbReference type="GO" id="GO:0005524">
    <property type="term" value="F:ATP binding"/>
    <property type="evidence" value="ECO:0007669"/>
    <property type="project" value="UniProtKB-KW"/>
</dbReference>
<comment type="catalytic activity">
    <reaction evidence="5">
        <text>uridine + ATP = UMP + ADP + H(+)</text>
        <dbReference type="Rhea" id="RHEA:16825"/>
        <dbReference type="ChEBI" id="CHEBI:15378"/>
        <dbReference type="ChEBI" id="CHEBI:16704"/>
        <dbReference type="ChEBI" id="CHEBI:30616"/>
        <dbReference type="ChEBI" id="CHEBI:57865"/>
        <dbReference type="ChEBI" id="CHEBI:456216"/>
        <dbReference type="EC" id="2.7.1.48"/>
    </reaction>
</comment>
<gene>
    <name evidence="7" type="ORF">BDY21DRAFT_339593</name>
</gene>
<dbReference type="AlphaFoldDB" id="A0A6A6P5I6"/>
<evidence type="ECO:0000256" key="4">
    <source>
        <dbReference type="ARBA" id="ARBA00022777"/>
    </source>
</evidence>
<comment type="pathway">
    <text evidence="1 5">Pyrimidine metabolism; UMP biosynthesis via salvage pathway; UMP from uridine: step 1/1.</text>
</comment>
<dbReference type="InterPro" id="IPR027417">
    <property type="entry name" value="P-loop_NTPase"/>
</dbReference>
<evidence type="ECO:0000259" key="6">
    <source>
        <dbReference type="SMART" id="SM00382"/>
    </source>
</evidence>
<dbReference type="Gene3D" id="3.40.50.300">
    <property type="entry name" value="P-loop containing nucleotide triphosphate hydrolases"/>
    <property type="match status" value="1"/>
</dbReference>
<dbReference type="GO" id="GO:0004849">
    <property type="term" value="F:uridine kinase activity"/>
    <property type="evidence" value="ECO:0007669"/>
    <property type="project" value="UniProtKB-EC"/>
</dbReference>
<comment type="pathway">
    <text evidence="5">Pyrimidine metabolism; CTP biosynthesis via salvage pathway; CTP from cytidine: step 1/3.</text>
</comment>
<evidence type="ECO:0000313" key="7">
    <source>
        <dbReference type="EMBL" id="KAF2459038.1"/>
    </source>
</evidence>
<dbReference type="PRINTS" id="PR00988">
    <property type="entry name" value="URIDINKINASE"/>
</dbReference>
<dbReference type="NCBIfam" id="NF004018">
    <property type="entry name" value="PRK05480.1"/>
    <property type="match status" value="1"/>
</dbReference>
<dbReference type="InterPro" id="IPR000764">
    <property type="entry name" value="Uridine_kinase-like"/>
</dbReference>
<dbReference type="PANTHER" id="PTHR10285">
    <property type="entry name" value="URIDINE KINASE"/>
    <property type="match status" value="1"/>
</dbReference>
<dbReference type="UniPathway" id="UPA00574">
    <property type="reaction ID" value="UER00637"/>
</dbReference>
<dbReference type="Pfam" id="PF00485">
    <property type="entry name" value="PRK"/>
    <property type="match status" value="1"/>
</dbReference>
<dbReference type="InterPro" id="IPR003593">
    <property type="entry name" value="AAA+_ATPase"/>
</dbReference>
<dbReference type="UniPathway" id="UPA00579">
    <property type="reaction ID" value="UER00640"/>
</dbReference>
<evidence type="ECO:0000256" key="3">
    <source>
        <dbReference type="ARBA" id="ARBA00022741"/>
    </source>
</evidence>
<evidence type="ECO:0000256" key="1">
    <source>
        <dbReference type="ARBA" id="ARBA00004690"/>
    </source>
</evidence>
<accession>A0A6A6P5I6</accession>
<comment type="catalytic activity">
    <reaction evidence="5">
        <text>cytidine + ATP = CMP + ADP + H(+)</text>
        <dbReference type="Rhea" id="RHEA:24674"/>
        <dbReference type="ChEBI" id="CHEBI:15378"/>
        <dbReference type="ChEBI" id="CHEBI:17562"/>
        <dbReference type="ChEBI" id="CHEBI:30616"/>
        <dbReference type="ChEBI" id="CHEBI:60377"/>
        <dbReference type="ChEBI" id="CHEBI:456216"/>
        <dbReference type="EC" id="2.7.1.48"/>
    </reaction>
</comment>
<feature type="domain" description="AAA+ ATPase" evidence="6">
    <location>
        <begin position="33"/>
        <end position="184"/>
    </location>
</feature>
<dbReference type="Proteomes" id="UP000799766">
    <property type="component" value="Unassembled WGS sequence"/>
</dbReference>
<keyword evidence="3 5" id="KW-0547">Nucleotide-binding</keyword>
<dbReference type="OrthoDB" id="738517at2759"/>